<dbReference type="GeneID" id="37066277"/>
<evidence type="ECO:0000313" key="2">
    <source>
        <dbReference type="EMBL" id="PWY70404.1"/>
    </source>
</evidence>
<gene>
    <name evidence="2" type="ORF">BO70DRAFT_365340</name>
</gene>
<accession>A0A317V7R6</accession>
<dbReference type="VEuPathDB" id="FungiDB:BO70DRAFT_365340"/>
<evidence type="ECO:0000256" key="1">
    <source>
        <dbReference type="SAM" id="MobiDB-lite"/>
    </source>
</evidence>
<keyword evidence="3" id="KW-1185">Reference proteome</keyword>
<name>A0A317V7R6_9EURO</name>
<dbReference type="EMBL" id="MSFL01000030">
    <property type="protein sequence ID" value="PWY70404.1"/>
    <property type="molecule type" value="Genomic_DNA"/>
</dbReference>
<dbReference type="AlphaFoldDB" id="A0A317V7R6"/>
<dbReference type="Proteomes" id="UP000247233">
    <property type="component" value="Unassembled WGS sequence"/>
</dbReference>
<feature type="non-terminal residue" evidence="2">
    <location>
        <position position="53"/>
    </location>
</feature>
<reference evidence="2 3" key="1">
    <citation type="submission" date="2016-12" db="EMBL/GenBank/DDBJ databases">
        <title>The genomes of Aspergillus section Nigri reveals drivers in fungal speciation.</title>
        <authorList>
            <consortium name="DOE Joint Genome Institute"/>
            <person name="Vesth T.C."/>
            <person name="Nybo J."/>
            <person name="Theobald S."/>
            <person name="Brandl J."/>
            <person name="Frisvad J.C."/>
            <person name="Nielsen K.F."/>
            <person name="Lyhne E.K."/>
            <person name="Kogle M.E."/>
            <person name="Kuo A."/>
            <person name="Riley R."/>
            <person name="Clum A."/>
            <person name="Nolan M."/>
            <person name="Lipzen A."/>
            <person name="Salamov A."/>
            <person name="Henrissat B."/>
            <person name="Wiebenga A."/>
            <person name="De Vries R.P."/>
            <person name="Grigoriev I.V."/>
            <person name="Mortensen U.H."/>
            <person name="Andersen M.R."/>
            <person name="Baker S.E."/>
        </authorList>
    </citation>
    <scope>NUCLEOTIDE SEQUENCE [LARGE SCALE GENOMIC DNA]</scope>
    <source>
        <strain evidence="2 3">CBS 117.55</strain>
    </source>
</reference>
<evidence type="ECO:0000313" key="3">
    <source>
        <dbReference type="Proteomes" id="UP000247233"/>
    </source>
</evidence>
<proteinExistence type="predicted"/>
<comment type="caution">
    <text evidence="2">The sequence shown here is derived from an EMBL/GenBank/DDBJ whole genome shotgun (WGS) entry which is preliminary data.</text>
</comment>
<organism evidence="2 3">
    <name type="scientific">Aspergillus heteromorphus CBS 117.55</name>
    <dbReference type="NCBI Taxonomy" id="1448321"/>
    <lineage>
        <taxon>Eukaryota</taxon>
        <taxon>Fungi</taxon>
        <taxon>Dikarya</taxon>
        <taxon>Ascomycota</taxon>
        <taxon>Pezizomycotina</taxon>
        <taxon>Eurotiomycetes</taxon>
        <taxon>Eurotiomycetidae</taxon>
        <taxon>Eurotiales</taxon>
        <taxon>Aspergillaceae</taxon>
        <taxon>Aspergillus</taxon>
        <taxon>Aspergillus subgen. Circumdati</taxon>
    </lineage>
</organism>
<sequence>MPAKRSTVSHPRYLKSSTSATAPRSHPPTTIHHRPPSTIPPLSRAALFPQSSS</sequence>
<dbReference type="RefSeq" id="XP_025395891.1">
    <property type="nucleotide sequence ID" value="XM_025544040.1"/>
</dbReference>
<protein>
    <submittedName>
        <fullName evidence="2">Uncharacterized protein</fullName>
    </submittedName>
</protein>
<feature type="region of interest" description="Disordered" evidence="1">
    <location>
        <begin position="1"/>
        <end position="53"/>
    </location>
</feature>